<evidence type="ECO:0000313" key="2">
    <source>
        <dbReference type="Proteomes" id="UP001521074"/>
    </source>
</evidence>
<reference evidence="1 2" key="1">
    <citation type="submission" date="2021-12" db="EMBL/GenBank/DDBJ databases">
        <title>Genome sequence of Acetobacter sicerae DmPark20a_162.</title>
        <authorList>
            <person name="Chaston J.M."/>
        </authorList>
    </citation>
    <scope>NUCLEOTIDE SEQUENCE [LARGE SCALE GENOMIC DNA]</scope>
    <source>
        <strain evidence="1 2">DmPark20a_162</strain>
    </source>
</reference>
<sequence length="60" mass="6668">MIHTTDVMPALSWLYGGTRPDVGRFRPSLTTVHTRHRGENDRKEQHGYALAATGLSLPHG</sequence>
<protein>
    <submittedName>
        <fullName evidence="1">Uncharacterized protein</fullName>
    </submittedName>
</protein>
<accession>A0ABS8VUG3</accession>
<proteinExistence type="predicted"/>
<evidence type="ECO:0000313" key="1">
    <source>
        <dbReference type="EMBL" id="MCE0743801.1"/>
    </source>
</evidence>
<dbReference type="RefSeq" id="WP_232877434.1">
    <property type="nucleotide sequence ID" value="NZ_JAJSOJ010000022.1"/>
</dbReference>
<dbReference type="Proteomes" id="UP001521074">
    <property type="component" value="Unassembled WGS sequence"/>
</dbReference>
<comment type="caution">
    <text evidence="1">The sequence shown here is derived from an EMBL/GenBank/DDBJ whole genome shotgun (WGS) entry which is preliminary data.</text>
</comment>
<name>A0ABS8VUG3_9PROT</name>
<dbReference type="EMBL" id="JAJSOJ010000022">
    <property type="protein sequence ID" value="MCE0743801.1"/>
    <property type="molecule type" value="Genomic_DNA"/>
</dbReference>
<organism evidence="1 2">
    <name type="scientific">Acetobacter sicerae</name>
    <dbReference type="NCBI Taxonomy" id="85325"/>
    <lineage>
        <taxon>Bacteria</taxon>
        <taxon>Pseudomonadati</taxon>
        <taxon>Pseudomonadota</taxon>
        <taxon>Alphaproteobacteria</taxon>
        <taxon>Acetobacterales</taxon>
        <taxon>Acetobacteraceae</taxon>
        <taxon>Acetobacter</taxon>
    </lineage>
</organism>
<keyword evidence="2" id="KW-1185">Reference proteome</keyword>
<gene>
    <name evidence="1" type="ORF">LWC05_07825</name>
</gene>